<keyword evidence="8" id="KW-0472">Membrane</keyword>
<dbReference type="EMBL" id="VEPZ02000855">
    <property type="protein sequence ID" value="KAE8716117.1"/>
    <property type="molecule type" value="Genomic_DNA"/>
</dbReference>
<dbReference type="InterPro" id="IPR032675">
    <property type="entry name" value="LRR_dom_sf"/>
</dbReference>
<gene>
    <name evidence="13" type="ORF">F3Y22_tig00110156pilonHSYRG00408</name>
</gene>
<name>A0A6A3BJA8_HIBSY</name>
<sequence length="1563" mass="177577">MGIRNGTHNRPGLPWSRRVSMNGSDSTISSPQENNALVVNHFSEVSSSDLESSRRLDSFKQLSHIISFVLWDVSFGENNPVGVQKLRFRSFWCSFKLEIIGEPKSLHLVWGFMQLEAAVLWFWVEEKSILKGEISGELVTFELWGLENLEELDLEGNSFTGELPDEIVGLRNLRVLNLGLNELEGEVPASLSKFVDLEVLNLAGNKLKGSMSGYFGGFYKLKGLYLSNNQLNGPILENLDIIFCAFSVRIYGGSGKNGTRSLLLVSRMSGETGKVSCGVWREVRSERLCPCVVFTSAWDSGSLLELTPYGPRDGNHLRMDIRSNMERMVQKEVEDNANVLRWSEQSQLTNGDSVMPGYVSELFGYTHINVRQNDLSELKEIWGRWTLADKEMFYQFFGTRAYSCFTFGRVDLTPTIEEYQALVRCPRSQIDRIYTKLPITPSFKKKLLLMTGMSEDWVIRNIKKKGDSECISWVALKEVIDHHPDKKKKLDLFALGIYGLVIFPKKKNGWSSSRISEMEIFCGELRGIPLRIYFTDVESEIGFLCQDRILHSKEINIRVKLKGVAEAWKQTRRVNLFTYDLGLSQEYEQWRSGRVNDNILIVNPENIQPVEEQLRVVPSLLELAKRDFEAERRQWRMTLQKLEDEVYQKGLEIDIQKSRADRIEKVASLKRVAGESQEELKQSRHQVKILSKEKDSLEQQLQKSQAQNEKLKEKISSLEIALRRYRSGEGSSSRREVESLKKQVSELEAMVRDFQRQTRHARRIAQYLVILSEEAADVTEELDPEAEENQKIVELLSHHTYRTRKKVMEDKLAQIEKAQLELQDNIKKMQEDMINAQKEMFAKFASMLEGRNPEHGKSPMPEGVTEGPLHHPGLTPEQSQNVQVTPVHVGKVHINPVGASVNVQPGSSSYQEEHQYHQVLDLDEEAKKDQNNLLEEKWKQLEREVRAMKEDTIVYGFDAKELSLVPDLVLPPKFKIPDFEKFDGTRCPSAHITMFCRKITRYIGDDQLLIHCFQESLTGSAIRWYTTGEMIEMAIKSGKLEGGESSKRPPTRKKESEILYDRHVVSPYHVTPMQPPFPKWYDASAQCEYHAGNPEHSIENCTTFKKVVQALRTRNVINFGDSEQPNSSESVTKPCRGRMVKVGLLKPSLRGEQFNSGEVCQYHNSEGHSIQQCPDFLSLVQDMIDSKEIEFLREIVEEEEAEVCASEGSAKGMRWDALLEAVGVILLIPKESEKKVAVDKGKKVDVQIEEDKPVINEPVTESESVEFLKFLKHSEYSVVEQLHKLLAHEIPSGMIGSQKALHITVKCKGYVLSRVLVDNGSALNVMLLVTLKKLPLDSTLMRTCQSVVRAFDETKREVLGKIDVPLNIGPATYEAGAVSFTLHQRLKFVIDGRLVCIHAEEDIIASVSTTAPYIEVDEQAVESKVGKGLGRQLQGPVNPICPVAKKDRFGLGYQPTPRDKLRGIKKGQEMRKARLAGEDLSWEPMIFPSLSNIFISGGHMFQGNSRNIEVMVEDALRDLGINVITDGEFEEMRAMGIYPAPPGFVLNNWTAEELPVVYKSFTE</sequence>
<dbReference type="GO" id="GO:0016020">
    <property type="term" value="C:membrane"/>
    <property type="evidence" value="ECO:0007669"/>
    <property type="project" value="UniProtKB-SubCell"/>
</dbReference>
<dbReference type="Proteomes" id="UP000436088">
    <property type="component" value="Unassembled WGS sequence"/>
</dbReference>
<dbReference type="PANTHER" id="PTHR32108">
    <property type="entry name" value="DNA-DIRECTED RNA POLYMERASE SUBUNIT ALPHA"/>
    <property type="match status" value="1"/>
</dbReference>
<keyword evidence="10" id="KW-0175">Coiled coil</keyword>
<evidence type="ECO:0000313" key="14">
    <source>
        <dbReference type="Proteomes" id="UP000436088"/>
    </source>
</evidence>
<evidence type="ECO:0000256" key="11">
    <source>
        <dbReference type="SAM" id="MobiDB-lite"/>
    </source>
</evidence>
<feature type="coiled-coil region" evidence="10">
    <location>
        <begin position="673"/>
        <end position="757"/>
    </location>
</feature>
<evidence type="ECO:0000256" key="10">
    <source>
        <dbReference type="SAM" id="Coils"/>
    </source>
</evidence>
<dbReference type="FunFam" id="3.80.10.10:FF:000041">
    <property type="entry name" value="LRR receptor-like serine/threonine-protein kinase ERECTA"/>
    <property type="match status" value="1"/>
</dbReference>
<keyword evidence="5" id="KW-0732">Signal</keyword>
<feature type="region of interest" description="Disordered" evidence="11">
    <location>
        <begin position="850"/>
        <end position="877"/>
    </location>
</feature>
<protein>
    <recommendedName>
        <fullName evidence="12">DUF7745 domain-containing protein</fullName>
    </recommendedName>
</protein>
<dbReference type="Pfam" id="PF13855">
    <property type="entry name" value="LRR_8"/>
    <property type="match status" value="1"/>
</dbReference>
<evidence type="ECO:0000256" key="5">
    <source>
        <dbReference type="ARBA" id="ARBA00022729"/>
    </source>
</evidence>
<evidence type="ECO:0000256" key="3">
    <source>
        <dbReference type="ARBA" id="ARBA00022614"/>
    </source>
</evidence>
<keyword evidence="7" id="KW-1133">Transmembrane helix</keyword>
<evidence type="ECO:0000256" key="8">
    <source>
        <dbReference type="ARBA" id="ARBA00023136"/>
    </source>
</evidence>
<dbReference type="InterPro" id="IPR001611">
    <property type="entry name" value="Leu-rich_rpt"/>
</dbReference>
<comment type="caution">
    <text evidence="13">The sequence shown here is derived from an EMBL/GenBank/DDBJ whole genome shotgun (WGS) entry which is preliminary data.</text>
</comment>
<feature type="coiled-coil region" evidence="10">
    <location>
        <begin position="924"/>
        <end position="951"/>
    </location>
</feature>
<evidence type="ECO:0000256" key="7">
    <source>
        <dbReference type="ARBA" id="ARBA00022989"/>
    </source>
</evidence>
<keyword evidence="3" id="KW-0433">Leucine-rich repeat</keyword>
<evidence type="ECO:0000256" key="2">
    <source>
        <dbReference type="ARBA" id="ARBA00009592"/>
    </source>
</evidence>
<evidence type="ECO:0000259" key="12">
    <source>
        <dbReference type="Pfam" id="PF24924"/>
    </source>
</evidence>
<dbReference type="Pfam" id="PF24924">
    <property type="entry name" value="DUF7745"/>
    <property type="match status" value="1"/>
</dbReference>
<organism evidence="13 14">
    <name type="scientific">Hibiscus syriacus</name>
    <name type="common">Rose of Sharon</name>
    <dbReference type="NCBI Taxonomy" id="106335"/>
    <lineage>
        <taxon>Eukaryota</taxon>
        <taxon>Viridiplantae</taxon>
        <taxon>Streptophyta</taxon>
        <taxon>Embryophyta</taxon>
        <taxon>Tracheophyta</taxon>
        <taxon>Spermatophyta</taxon>
        <taxon>Magnoliopsida</taxon>
        <taxon>eudicotyledons</taxon>
        <taxon>Gunneridae</taxon>
        <taxon>Pentapetalae</taxon>
        <taxon>rosids</taxon>
        <taxon>malvids</taxon>
        <taxon>Malvales</taxon>
        <taxon>Malvaceae</taxon>
        <taxon>Malvoideae</taxon>
        <taxon>Hibiscus</taxon>
    </lineage>
</organism>
<comment type="similarity">
    <text evidence="2">Belongs to the RLP family.</text>
</comment>
<evidence type="ECO:0000313" key="13">
    <source>
        <dbReference type="EMBL" id="KAE8716117.1"/>
    </source>
</evidence>
<proteinExistence type="inferred from homology"/>
<dbReference type="Gene3D" id="3.80.10.10">
    <property type="entry name" value="Ribonuclease Inhibitor"/>
    <property type="match status" value="1"/>
</dbReference>
<feature type="domain" description="DUF7745" evidence="12">
    <location>
        <begin position="395"/>
        <end position="508"/>
    </location>
</feature>
<dbReference type="SUPFAM" id="SSF52058">
    <property type="entry name" value="L domain-like"/>
    <property type="match status" value="1"/>
</dbReference>
<dbReference type="PANTHER" id="PTHR32108:SF9">
    <property type="entry name" value="REVERSE TRANSCRIPTASE RNASE H-LIKE DOMAIN-CONTAINING PROTEIN"/>
    <property type="match status" value="1"/>
</dbReference>
<evidence type="ECO:0000256" key="4">
    <source>
        <dbReference type="ARBA" id="ARBA00022692"/>
    </source>
</evidence>
<keyword evidence="14" id="KW-1185">Reference proteome</keyword>
<keyword evidence="9" id="KW-0325">Glycoprotein</keyword>
<evidence type="ECO:0000256" key="9">
    <source>
        <dbReference type="ARBA" id="ARBA00023180"/>
    </source>
</evidence>
<comment type="subcellular location">
    <subcellularLocation>
        <location evidence="1">Membrane</location>
        <topology evidence="1">Single-pass type I membrane protein</topology>
    </subcellularLocation>
</comment>
<reference evidence="13" key="1">
    <citation type="submission" date="2019-09" db="EMBL/GenBank/DDBJ databases">
        <title>Draft genome information of white flower Hibiscus syriacus.</title>
        <authorList>
            <person name="Kim Y.-M."/>
        </authorList>
    </citation>
    <scope>NUCLEOTIDE SEQUENCE [LARGE SCALE GENOMIC DNA]</scope>
    <source>
        <strain evidence="13">YM2019G1</strain>
    </source>
</reference>
<evidence type="ECO:0000256" key="1">
    <source>
        <dbReference type="ARBA" id="ARBA00004479"/>
    </source>
</evidence>
<accession>A0A6A3BJA8</accession>
<evidence type="ECO:0000256" key="6">
    <source>
        <dbReference type="ARBA" id="ARBA00022737"/>
    </source>
</evidence>
<dbReference type="InterPro" id="IPR056647">
    <property type="entry name" value="DUF7745"/>
</dbReference>
<keyword evidence="6" id="KW-0677">Repeat</keyword>
<feature type="coiled-coil region" evidence="10">
    <location>
        <begin position="805"/>
        <end position="839"/>
    </location>
</feature>
<keyword evidence="4" id="KW-0812">Transmembrane</keyword>